<dbReference type="EMBL" id="LN890655">
    <property type="protein sequence ID" value="CUS03136.2"/>
    <property type="molecule type" value="Genomic_DNA"/>
</dbReference>
<reference evidence="1" key="1">
    <citation type="submission" date="2016-01" db="EMBL/GenBank/DDBJ databases">
        <authorList>
            <person name="Mcilroy J.S."/>
            <person name="Karst M S."/>
            <person name="Albertsen M."/>
        </authorList>
    </citation>
    <scope>NUCLEOTIDE SEQUENCE</scope>
    <source>
        <strain evidence="1">Cfx-K</strain>
    </source>
</reference>
<name>A0A160T079_9CHLR</name>
<gene>
    <name evidence="1" type="ORF">CFX0092_A1258</name>
</gene>
<evidence type="ECO:0000313" key="2">
    <source>
        <dbReference type="Proteomes" id="UP000215027"/>
    </source>
</evidence>
<keyword evidence="2" id="KW-1185">Reference proteome</keyword>
<accession>A0A160T079</accession>
<protein>
    <submittedName>
        <fullName evidence="1">Uncharacterized protein</fullName>
    </submittedName>
</protein>
<sequence>MFHTWSIALIALLEIGQKAYYTALLWRLSRDWLQLREY</sequence>
<dbReference type="AlphaFoldDB" id="A0A160T079"/>
<evidence type="ECO:0000313" key="1">
    <source>
        <dbReference type="EMBL" id="CUS03136.2"/>
    </source>
</evidence>
<proteinExistence type="predicted"/>
<dbReference type="Proteomes" id="UP000215027">
    <property type="component" value="Chromosome I"/>
</dbReference>
<organism evidence="1 2">
    <name type="scientific">Candidatus Promineifilum breve</name>
    <dbReference type="NCBI Taxonomy" id="1806508"/>
    <lineage>
        <taxon>Bacteria</taxon>
        <taxon>Bacillati</taxon>
        <taxon>Chloroflexota</taxon>
        <taxon>Ardenticatenia</taxon>
        <taxon>Candidatus Promineifilales</taxon>
        <taxon>Candidatus Promineifilaceae</taxon>
        <taxon>Candidatus Promineifilum</taxon>
    </lineage>
</organism>
<dbReference type="KEGG" id="pbf:CFX0092_A1258"/>